<dbReference type="AlphaFoldDB" id="A0A3M7MFN9"/>
<keyword evidence="2" id="KW-1185">Reference proteome</keyword>
<proteinExistence type="predicted"/>
<accession>A0A3M7MFN9</accession>
<name>A0A3M7MFN9_9PLEO</name>
<organism evidence="1 2">
    <name type="scientific">Pyrenophora seminiperda CCB06</name>
    <dbReference type="NCBI Taxonomy" id="1302712"/>
    <lineage>
        <taxon>Eukaryota</taxon>
        <taxon>Fungi</taxon>
        <taxon>Dikarya</taxon>
        <taxon>Ascomycota</taxon>
        <taxon>Pezizomycotina</taxon>
        <taxon>Dothideomycetes</taxon>
        <taxon>Pleosporomycetidae</taxon>
        <taxon>Pleosporales</taxon>
        <taxon>Pleosporineae</taxon>
        <taxon>Pleosporaceae</taxon>
        <taxon>Pyrenophora</taxon>
    </lineage>
</organism>
<dbReference type="Proteomes" id="UP000265663">
    <property type="component" value="Unassembled WGS sequence"/>
</dbReference>
<evidence type="ECO:0000313" key="1">
    <source>
        <dbReference type="EMBL" id="RMZ73303.1"/>
    </source>
</evidence>
<reference evidence="1 2" key="1">
    <citation type="journal article" date="2014" name="PLoS ONE">
        <title>De novo Genome Assembly of the Fungal Plant Pathogen Pyrenophora semeniperda.</title>
        <authorList>
            <person name="Soliai M.M."/>
            <person name="Meyer S.E."/>
            <person name="Udall J.A."/>
            <person name="Elzinga D.E."/>
            <person name="Hermansen R.A."/>
            <person name="Bodily P.M."/>
            <person name="Hart A.A."/>
            <person name="Coleman C.E."/>
        </authorList>
    </citation>
    <scope>NUCLEOTIDE SEQUENCE [LARGE SCALE GENOMIC DNA]</scope>
    <source>
        <strain evidence="1 2">CCB06</strain>
        <tissue evidence="1">Mycelium</tissue>
    </source>
</reference>
<protein>
    <submittedName>
        <fullName evidence="1">Uncharacterized protein</fullName>
    </submittedName>
</protein>
<gene>
    <name evidence="1" type="ORF">GMOD_00009122</name>
</gene>
<sequence length="48" mass="5700">MATLNKKQHKQAKPKILLLKKYEGGRLELYVFLINVNLYYTFNDVLND</sequence>
<dbReference type="EMBL" id="KE747839">
    <property type="protein sequence ID" value="RMZ73303.1"/>
    <property type="molecule type" value="Genomic_DNA"/>
</dbReference>
<evidence type="ECO:0000313" key="2">
    <source>
        <dbReference type="Proteomes" id="UP000265663"/>
    </source>
</evidence>